<dbReference type="GO" id="GO:0006508">
    <property type="term" value="P:proteolysis"/>
    <property type="evidence" value="ECO:0007669"/>
    <property type="project" value="UniProtKB-KW"/>
</dbReference>
<feature type="region of interest" description="Disordered" evidence="13">
    <location>
        <begin position="2509"/>
        <end position="2528"/>
    </location>
</feature>
<keyword evidence="5" id="KW-0645">Protease</keyword>
<evidence type="ECO:0000259" key="14">
    <source>
        <dbReference type="PROSITE" id="PS51521"/>
    </source>
</evidence>
<keyword evidence="3" id="KW-0945">Host-virus interaction</keyword>
<keyword evidence="8" id="KW-0378">Hydrolase</keyword>
<dbReference type="GO" id="GO:0039648">
    <property type="term" value="P:symbiont-mediated perturbation of host ubiquitin-like protein modification"/>
    <property type="evidence" value="ECO:0007669"/>
    <property type="project" value="UniProtKB-KW"/>
</dbReference>
<feature type="compositionally biased region" description="Polar residues" evidence="13">
    <location>
        <begin position="3198"/>
        <end position="3210"/>
    </location>
</feature>
<feature type="region of interest" description="Disordered" evidence="13">
    <location>
        <begin position="3440"/>
        <end position="3489"/>
    </location>
</feature>
<dbReference type="GO" id="GO:0008234">
    <property type="term" value="F:cysteine-type peptidase activity"/>
    <property type="evidence" value="ECO:0007669"/>
    <property type="project" value="UniProtKB-KW"/>
</dbReference>
<feature type="compositionally biased region" description="Polar residues" evidence="13">
    <location>
        <begin position="809"/>
        <end position="824"/>
    </location>
</feature>
<feature type="region of interest" description="Disordered" evidence="13">
    <location>
        <begin position="3501"/>
        <end position="3533"/>
    </location>
</feature>
<feature type="compositionally biased region" description="Basic residues" evidence="13">
    <location>
        <begin position="765"/>
        <end position="779"/>
    </location>
</feature>
<keyword evidence="1" id="KW-1048">Host nucleus</keyword>
<evidence type="ECO:0000256" key="12">
    <source>
        <dbReference type="ARBA" id="ARBA00023200"/>
    </source>
</evidence>
<evidence type="ECO:0000313" key="16">
    <source>
        <dbReference type="Proteomes" id="UP000203542"/>
    </source>
</evidence>
<proteinExistence type="predicted"/>
<reference evidence="15" key="1">
    <citation type="submission" date="2016-08" db="EMBL/GenBank/DDBJ databases">
        <authorList>
            <person name="Seilhamer J.J."/>
        </authorList>
    </citation>
    <scope>NUCLEOTIDE SEQUENCE [LARGE SCALE GENOMIC DNA]</scope>
    <source>
        <strain evidence="15">Lib01004</strain>
    </source>
</reference>
<evidence type="ECO:0000256" key="5">
    <source>
        <dbReference type="ARBA" id="ARBA00022670"/>
    </source>
</evidence>
<evidence type="ECO:0000256" key="9">
    <source>
        <dbReference type="ARBA" id="ARBA00022807"/>
    </source>
</evidence>
<organism evidence="15">
    <name type="scientific">Spheniscid alphaherpesvirus 1</name>
    <dbReference type="NCBI Taxonomy" id="2560777"/>
    <lineage>
        <taxon>Viruses</taxon>
        <taxon>Duplodnaviria</taxon>
        <taxon>Heunggongvirae</taxon>
        <taxon>Peploviricota</taxon>
        <taxon>Herviviricetes</taxon>
        <taxon>Herpesvirales</taxon>
        <taxon>Orthoherpesviridae</taxon>
        <taxon>Alphaherpesvirinae</taxon>
        <taxon>Mardivirus</taxon>
        <taxon>Mardivirus spheniscidalpha1</taxon>
    </lineage>
</organism>
<feature type="region of interest" description="Disordered" evidence="13">
    <location>
        <begin position="747"/>
        <end position="836"/>
    </location>
</feature>
<dbReference type="Gene3D" id="3.90.70.120">
    <property type="match status" value="2"/>
</dbReference>
<evidence type="ECO:0000256" key="13">
    <source>
        <dbReference type="SAM" id="MobiDB-lite"/>
    </source>
</evidence>
<evidence type="ECO:0000256" key="10">
    <source>
        <dbReference type="ARBA" id="ARBA00022844"/>
    </source>
</evidence>
<gene>
    <name evidence="15" type="primary">UL36</name>
</gene>
<feature type="compositionally biased region" description="Basic and acidic residues" evidence="13">
    <location>
        <begin position="3048"/>
        <end position="3064"/>
    </location>
</feature>
<dbReference type="GO" id="GO:0039693">
    <property type="term" value="P:viral DNA genome replication"/>
    <property type="evidence" value="ECO:0007669"/>
    <property type="project" value="InterPro"/>
</dbReference>
<dbReference type="PROSITE" id="PS51521">
    <property type="entry name" value="HTUSP"/>
    <property type="match status" value="2"/>
</dbReference>
<keyword evidence="12" id="KW-1035">Host cytoplasm</keyword>
<feature type="compositionally biased region" description="Polar residues" evidence="13">
    <location>
        <begin position="781"/>
        <end position="801"/>
    </location>
</feature>
<feature type="compositionally biased region" description="Polar residues" evidence="13">
    <location>
        <begin position="3339"/>
        <end position="3362"/>
    </location>
</feature>
<keyword evidence="6" id="KW-0677">Repeat</keyword>
<dbReference type="GeneID" id="30902387"/>
<feature type="domain" description="Peptidase C76" evidence="14">
    <location>
        <begin position="116"/>
        <end position="342"/>
    </location>
</feature>
<feature type="compositionally biased region" description="Basic and acidic residues" evidence="13">
    <location>
        <begin position="3440"/>
        <end position="3465"/>
    </location>
</feature>
<accession>A0A1R3T8M1</accession>
<dbReference type="Pfam" id="PF04843">
    <property type="entry name" value="Herpes_teg_N"/>
    <property type="match status" value="2"/>
</dbReference>
<feature type="region of interest" description="Disordered" evidence="13">
    <location>
        <begin position="3009"/>
        <end position="3137"/>
    </location>
</feature>
<feature type="compositionally biased region" description="Polar residues" evidence="13">
    <location>
        <begin position="3598"/>
        <end position="3608"/>
    </location>
</feature>
<feature type="compositionally biased region" description="Basic and acidic residues" evidence="13">
    <location>
        <begin position="3524"/>
        <end position="3533"/>
    </location>
</feature>
<feature type="region of interest" description="Disordered" evidence="13">
    <location>
        <begin position="1"/>
        <end position="27"/>
    </location>
</feature>
<feature type="region of interest" description="Disordered" evidence="13">
    <location>
        <begin position="1592"/>
        <end position="1612"/>
    </location>
</feature>
<feature type="domain" description="Peptidase C76" evidence="14">
    <location>
        <begin position="416"/>
        <end position="633"/>
    </location>
</feature>
<feature type="compositionally biased region" description="Polar residues" evidence="13">
    <location>
        <begin position="2967"/>
        <end position="2983"/>
    </location>
</feature>
<sequence>MDNSTNCRSKKLDVKRRSSPVYSSERRDVKCSDIQPTELSSILHEEYRKRSHSVIPGVGFERDASGDLVFRSISHYTANDLLKSVPEHTRKRVSERALRGALGLREIQDEYVGEIVCEGTINQFAEELQPWGLTSCMFNAFAFARSVYLFGIETVCQPHILDTVLRHGADFMRQRGTVGRGCYPYAMPSLVLSPGTDVFASMSGSFLIVPHGEAYVVRNEFKTVPDDRIIEGGLFVKEIWDKLHPNTDFLLIGVGSLGLAIKRQGDIAFVFDSHGTTSYKTPALVVKINVDHLHAFLSNFTDVNCRLPWLANFAYFLPAGHGKSTELTCVDVYKAMSSVYGTSDFSSYKAVNDNTVSVKEEIAGAVTQNVLATPTVRSFRTESVTMENMVSGGTSDRSRLGRRMPHRYPSDEVTAVAVGFRNQYSIELGKYSSISCMRSSLAFLRLTFSYGIESALSAEAVDSSILQGRDWTEEGTRQGRTAGMCAIVQLPTRIKSAERGGELCCVFSRTYGECDFYDPPAERFMSTQITARQFFENIWSPRRESYTIATIGAIGIGIYRNGDDVYFYDPHGHGEVSQAFIARVPAGNVYAYIAGYAGTGMLWAASLVYFVTAGPDNVTADELTAAVSRLYGVGETYLVDESFVEFPVTATMDNMFEHPPPKLTPIRVGGCPVGGWPDDDSANNDDNITNPSDELAFSLLPSMIGSDQNYERPIDGGLEEINEIVFTDSNAWADAINYTDTYQPAPPLPIEPLTADLVHDNSGQHKSRRRAERAKRHRPQWTPQSSTENLSASRESVSGRPTRSKQSRLNRTSRNYTAQPSSVPSGPFDASTHSSNALQNDLHGQIDEDVMRGIVSLRHRSPLTITTNTDVTASEYPRPLGLDVDELKTHAERIDELAEESVNISVWVSRPIATTNNDLLEQFLLSIYTRTFAFLIENGARTRPDKPSSAGELIKHVIDSFPKSTAVGSFITSTAMTLSEVPVHCALMASVKAENARLGGLALAKLVLMAVDVDVATDDLHDALDALEAEVSNSDPAGAYEKLASGLVTALRMFSGGIYSQVTSHHSQKLTERIKIMCEGARDKEICARKLGASLASDLNAIENGVMHMKSTMDAFDVSATITGQGSSAGGTAGQKILTSDVVQTKLNALRSEVIGVFGDAVREYYLKGAAYSARAIMADKTGGQRFHVATAAIAQLERMAESAGVFDESVAALADKAKIVAPPPVNKSKEVVLLRDLLSTGADLSTDEALGTWAATMSEAHNVGKVDKRELDNLLREISHINDRAARQASAGAEMSRFGALSAAVDQALISASSAEASNVDPSVAFDTLLKCAEDLVRQTKAMETQSGPTSGLSDELKTQISTRRREAESIIAEVKDKTQRIAAYKESIYSHLKQILRPIPGFVGLRAFPTSMQALQRQLPPSASGNIVSVLASSPGDVIGRFRTDLWTLFTNYREMLEQPSANLASTSAGLGVPFTMAIEAVSGGSTNELAAVEFFKKHADGISEALSNAAADQKSESAARLVLHRLDMAVTAIDAVMVTATTTQTPYEFAFLKALRNKAAKHLEGIIATKKREDVLRELNRAAESAASAAARARMADPTADKRESQDEVIAEARSTASDAVSVVNRIEKELAIMKESSQSTQDTNGGQYSRVTEKDLNKAAMVVRQMASDVETVAAEYERKRGEMDETRSSMRWKEDADTWLRKAETRSEFDASELKRLRDIADAKGYNGKEMRNLADRVVQLHASQALAALETVFRFNPYTPENMRAKTVPPMSLLRNMTWGDSFIASSSGMSALFGSPTEPLMQLLRIAINILNHSNASNGFPSYYDIIHHMERDLALVPTLSKYVTFYQKGHAEFEVARAELDALRADVLQASGRIPSEISKAIEEITYVKNADYAKTSLKEGIKLAIPSEDIIAGAVDFLKKFNQTPFKDSAYAEYIAHVIHRDTIEIAAAMAKAKDARSEATARAQRILRDVVDASEAADVDTAANLVNLKNLLRLAPIPSYIGKAIDRADSADDLVTQAALLLAKVEETDELDTQAIEWLRQARSIIDSHPLTVRIDEQGPMAPYIERIEKLSALSHAVEELRTGLTAAEAAWDETWENFNREKGRIESSSDGFLVAKDRASSVNAAMTVVLSMRVTENYRRLPPKLIGTLETKYSERSEALEVFNSKVKDIESIGRQLDGVLSRIPHEFDQVTLKSLLAAYDENTKKLPKWYTAGTARYRELLVFRLAMYDAYAILTPTNRPMLVTRKTRHDADSPNREWLLRSRVAAMMNDTKAVFVLREASTETDTIIPSYLDSSDTPIQYSLAYRSVGDKMAAMLCCKYGKQLRPKITRGSIADTEAVVSAGVVREILNLRLGYEAAIGSDFSTFSRFVRMRRPDWDVDNPTRSAAEIYSAVIATTWSRHFAEGWNKIYFPANASGPIQESELRESGINVKKTVEIDLSDVMVTLVAWSPIHLACFSRLDLVRQHEYMDRTLTRAAAKAFASRIFVTTLDINPRVTGGKQAGRPVPPNNDPNDPTGGSLFAIRFSDWKPGQLSDTDPLKIWHGSGEATNAAIAKIREAIPSKILPTITVLARMCIPPNTLSSMWTTLKPEDLVSEMRSYDGLVTTRLDASTTLNVMTTSSDLAATASSAGRSTSDERVPLYTPTGNRMTFTLVAAPPTEAVRVNAMDLASCAALFGAQVVIAMECPCAYSKESGLTLCLRLFDTRRGAGSPDISPGISSDLSSWGAKLLDIDDNPIENACLTSQLEQLSSLIASKPLSEVPPCMIIVDSQLNPSRVLWPKHNPPNPPTLKLVADDIVSQLPFVETDDEVFASVDESKDHLFANLIGGTRLDFANEKSWYPTCAPSYKFTDSDPFPYAISGEEDPYTEDDIFNQGFCAEHGSQDNQDTYCIEETNQQNAHGSTSDSDDELILRSLLDDDSDGPDQTSNGSSPEDTDNNSQTYNKQDDSGCVYETQPESKQNTRSEQTSNPESRVVLANAVNEQGDKLQSHVHLSINSTTNDDKAETPTEHTGEASPWEVWLAEDKETPTTPSVVKLSHETEHESAGHDKIDDQIESTASSAVSRHVVGDSSGIPASPPVVDVVPNQHPQPHHDKGNLSDSLQIPSAEKKSVSSEPTEDAYIHGLPDSVSVGVSEAAVTEIPPNTEIGDSPQNFTVKNRRTSRSRQSSAARARRRRKTAVAIHDKAATNNADGDNSVSVVEQVPPAIKPVKSDIVTPKEKTYGEPIDVQPNGHANWSPKPRDASSVPSDSGKYNANSEQHQTAGGESSVDTPKPQPSASGIHPGDGREHGGVRGTNSDNKLGRNGNHRHLRDVECVQANGPASELPKPQSTMAPPSSTFPLSATESTNVSNDDVCRRERGTTCWNAALESTSTARAVETQVLPTCEKLKEKTSNASKQIKRKTNVPPTGTGRKIGFVASSVATASETTKFDPVWKNDQGPHVKETSNNSRETEGVKNTSSSLDRQSNQRQTERARTDSEFDSLLEICTANSNKPNTITGRDDINTAQRCKKRPTADHQTRKPVSKELDYWTTVASNDALDEPYIDHFTSSKHSSKQTSIADKHVKTTDPNQRERPNLISWRSRSDLDSNCSYGNKQLQPDDVVETKPHRRDAPVPEEEPSTVDPWQLHLSDMTRTRSESITSCDDDGSSLDDHDPNSEDKFDNKRRVVSADNLITRRSFRKSGRSALRALMEACRKIAINIRRVRETMTAKGEDLAMDIFKIRIILGSTI</sequence>
<keyword evidence="10" id="KW-0946">Virion</keyword>
<dbReference type="Pfam" id="PF03586">
    <property type="entry name" value="Herpes_UL36"/>
    <property type="match status" value="1"/>
</dbReference>
<dbReference type="SUPFAM" id="SSF54001">
    <property type="entry name" value="Cysteine proteinases"/>
    <property type="match status" value="2"/>
</dbReference>
<dbReference type="EMBL" id="LT608135">
    <property type="protein sequence ID" value="SCO83529.1"/>
    <property type="molecule type" value="Genomic_DNA"/>
</dbReference>
<name>A0A1R3T8M1_9ALPH</name>
<keyword evidence="2" id="KW-0920">Virion tegument</keyword>
<feature type="compositionally biased region" description="Polar residues" evidence="13">
    <location>
        <begin position="3256"/>
        <end position="3281"/>
    </location>
</feature>
<evidence type="ECO:0000313" key="15">
    <source>
        <dbReference type="EMBL" id="SCO83529.1"/>
    </source>
</evidence>
<evidence type="ECO:0000256" key="7">
    <source>
        <dbReference type="ARBA" id="ARBA00022786"/>
    </source>
</evidence>
<feature type="region of interest" description="Disordered" evidence="13">
    <location>
        <begin position="3400"/>
        <end position="3423"/>
    </location>
</feature>
<feature type="compositionally biased region" description="Basic and acidic residues" evidence="13">
    <location>
        <begin position="3614"/>
        <end position="3624"/>
    </location>
</feature>
<dbReference type="GO" id="GO:0044423">
    <property type="term" value="C:virion component"/>
    <property type="evidence" value="ECO:0007669"/>
    <property type="project" value="UniProtKB-KW"/>
</dbReference>
<keyword evidence="4" id="KW-1130">Modulation of host ubiquitin pathway by virus</keyword>
<dbReference type="GO" id="GO:0019784">
    <property type="term" value="F:deNEDDylase activity"/>
    <property type="evidence" value="ECO:0007669"/>
    <property type="project" value="InterPro"/>
</dbReference>
<dbReference type="InterPro" id="IPR005210">
    <property type="entry name" value="Herpes_LT_deneddylase"/>
</dbReference>
<feature type="compositionally biased region" description="Basic and acidic residues" evidence="13">
    <location>
        <begin position="3012"/>
        <end position="3024"/>
    </location>
</feature>
<dbReference type="KEGG" id="vg:30902387"/>
<evidence type="ECO:0000256" key="4">
    <source>
        <dbReference type="ARBA" id="ARBA00022662"/>
    </source>
</evidence>
<evidence type="ECO:0000256" key="6">
    <source>
        <dbReference type="ARBA" id="ARBA00022737"/>
    </source>
</evidence>
<protein>
    <submittedName>
        <fullName evidence="15">Large tegument protein</fullName>
    </submittedName>
</protein>
<evidence type="ECO:0000256" key="8">
    <source>
        <dbReference type="ARBA" id="ARBA00022801"/>
    </source>
</evidence>
<evidence type="ECO:0000256" key="2">
    <source>
        <dbReference type="ARBA" id="ARBA00022580"/>
    </source>
</evidence>
<evidence type="ECO:0000256" key="11">
    <source>
        <dbReference type="ARBA" id="ARBA00022876"/>
    </source>
</evidence>
<keyword evidence="9" id="KW-0788">Thiol protease</keyword>
<evidence type="ECO:0000256" key="1">
    <source>
        <dbReference type="ARBA" id="ARBA00022562"/>
    </source>
</evidence>
<feature type="region of interest" description="Disordered" evidence="13">
    <location>
        <begin position="2927"/>
        <end position="2983"/>
    </location>
</feature>
<feature type="compositionally biased region" description="Polar residues" evidence="13">
    <location>
        <begin position="2935"/>
        <end position="2955"/>
    </location>
</feature>
<evidence type="ECO:0000256" key="3">
    <source>
        <dbReference type="ARBA" id="ARBA00022581"/>
    </source>
</evidence>
<keyword evidence="11" id="KW-1127">Modulation of host ubiquitin pathway by viral deubiquitinase</keyword>
<keyword evidence="16" id="KW-1185">Reference proteome</keyword>
<dbReference type="InterPro" id="IPR006928">
    <property type="entry name" value="Herpes_teg_USP"/>
</dbReference>
<feature type="region of interest" description="Disordered" evidence="13">
    <location>
        <begin position="3559"/>
        <end position="3672"/>
    </location>
</feature>
<keyword evidence="7" id="KW-0833">Ubl conjugation pathway</keyword>
<dbReference type="RefSeq" id="YP_009342367.1">
    <property type="nucleotide sequence ID" value="NC_033464.1"/>
</dbReference>
<feature type="region of interest" description="Disordered" evidence="13">
    <location>
        <begin position="3151"/>
        <end position="3364"/>
    </location>
</feature>
<feature type="compositionally biased region" description="Polar residues" evidence="13">
    <location>
        <begin position="3466"/>
        <end position="3480"/>
    </location>
</feature>
<dbReference type="Proteomes" id="UP000203542">
    <property type="component" value="Segment"/>
</dbReference>
<feature type="compositionally biased region" description="Basic and acidic residues" evidence="13">
    <location>
        <begin position="3661"/>
        <end position="3672"/>
    </location>
</feature>
<feature type="compositionally biased region" description="Basic and acidic residues" evidence="13">
    <location>
        <begin position="3571"/>
        <end position="3586"/>
    </location>
</feature>
<dbReference type="InterPro" id="IPR038765">
    <property type="entry name" value="Papain-like_cys_pep_sf"/>
</dbReference>